<organism evidence="2 3">
    <name type="scientific">Caulobacter hibisci</name>
    <dbReference type="NCBI Taxonomy" id="2035993"/>
    <lineage>
        <taxon>Bacteria</taxon>
        <taxon>Pseudomonadati</taxon>
        <taxon>Pseudomonadota</taxon>
        <taxon>Alphaproteobacteria</taxon>
        <taxon>Caulobacterales</taxon>
        <taxon>Caulobacteraceae</taxon>
        <taxon>Caulobacter</taxon>
    </lineage>
</organism>
<proteinExistence type="predicted"/>
<dbReference type="Proteomes" id="UP000639859">
    <property type="component" value="Unassembled WGS sequence"/>
</dbReference>
<evidence type="ECO:0000256" key="1">
    <source>
        <dbReference type="SAM" id="SignalP"/>
    </source>
</evidence>
<protein>
    <recommendedName>
        <fullName evidence="4">DUF2987 domain-containing protein</fullName>
    </recommendedName>
</protein>
<sequence length="224" mass="22964">MTGRIAIRAALAAAVVALAAGSVALAQGGKIAPADKVFSYLENFLKVPAQERSRTRVAFALSRDGKPAAGLKATLVEAGGARTPLPINAEGRFERLPTLAQLQGGAKVEFDAPADAKFGSTLIIEPVLKPAAEYDVAELKAVVESTNGVIGKAAGPMAMLAPKMTGLSFPGAGGGVVVGADGKTQTLPLSPSKAPIFRLSDFKGASRVRLSATPSQVRFVQSKK</sequence>
<keyword evidence="3" id="KW-1185">Reference proteome</keyword>
<comment type="caution">
    <text evidence="2">The sequence shown here is derived from an EMBL/GenBank/DDBJ whole genome shotgun (WGS) entry which is preliminary data.</text>
</comment>
<evidence type="ECO:0000313" key="3">
    <source>
        <dbReference type="Proteomes" id="UP000639859"/>
    </source>
</evidence>
<dbReference type="EMBL" id="JADWOX010000013">
    <property type="protein sequence ID" value="MBI1685509.1"/>
    <property type="molecule type" value="Genomic_DNA"/>
</dbReference>
<accession>A0ABS0T140</accession>
<evidence type="ECO:0008006" key="4">
    <source>
        <dbReference type="Google" id="ProtNLM"/>
    </source>
</evidence>
<keyword evidence="1" id="KW-0732">Signal</keyword>
<evidence type="ECO:0000313" key="2">
    <source>
        <dbReference type="EMBL" id="MBI1685509.1"/>
    </source>
</evidence>
<name>A0ABS0T140_9CAUL</name>
<gene>
    <name evidence="2" type="ORF">I4Q42_17710</name>
</gene>
<dbReference type="RefSeq" id="WP_198577416.1">
    <property type="nucleotide sequence ID" value="NZ_JADWOX010000013.1"/>
</dbReference>
<feature type="signal peptide" evidence="1">
    <location>
        <begin position="1"/>
        <end position="26"/>
    </location>
</feature>
<reference evidence="2 3" key="1">
    <citation type="submission" date="2020-11" db="EMBL/GenBank/DDBJ databases">
        <title>genome sequence of strain KACC 18849.</title>
        <authorList>
            <person name="Gao J."/>
            <person name="Zhang X."/>
        </authorList>
    </citation>
    <scope>NUCLEOTIDE SEQUENCE [LARGE SCALE GENOMIC DNA]</scope>
    <source>
        <strain evidence="2 3">KACC 18849</strain>
    </source>
</reference>
<feature type="chain" id="PRO_5047056753" description="DUF2987 domain-containing protein" evidence="1">
    <location>
        <begin position="27"/>
        <end position="224"/>
    </location>
</feature>